<dbReference type="InterPro" id="IPR003010">
    <property type="entry name" value="C-N_Hydrolase"/>
</dbReference>
<dbReference type="PANTHER" id="PTHR46044">
    <property type="entry name" value="NITRILASE"/>
    <property type="match status" value="1"/>
</dbReference>
<dbReference type="PANTHER" id="PTHR46044:SF1">
    <property type="entry name" value="CN HYDROLASE DOMAIN-CONTAINING PROTEIN"/>
    <property type="match status" value="1"/>
</dbReference>
<comment type="caution">
    <text evidence="3">The sequence shown here is derived from an EMBL/GenBank/DDBJ whole genome shotgun (WGS) entry which is preliminary data.</text>
</comment>
<reference evidence="4" key="1">
    <citation type="journal article" date="2016" name="Proc. Natl. Acad. Sci. U.S.A.">
        <title>Comparative genomics of biotechnologically important yeasts.</title>
        <authorList>
            <person name="Riley R."/>
            <person name="Haridas S."/>
            <person name="Wolfe K.H."/>
            <person name="Lopes M.R."/>
            <person name="Hittinger C.T."/>
            <person name="Goeker M."/>
            <person name="Salamov A.A."/>
            <person name="Wisecaver J.H."/>
            <person name="Long T.M."/>
            <person name="Calvey C.H."/>
            <person name="Aerts A.L."/>
            <person name="Barry K.W."/>
            <person name="Choi C."/>
            <person name="Clum A."/>
            <person name="Coughlan A.Y."/>
            <person name="Deshpande S."/>
            <person name="Douglass A.P."/>
            <person name="Hanson S.J."/>
            <person name="Klenk H.-P."/>
            <person name="LaButti K.M."/>
            <person name="Lapidus A."/>
            <person name="Lindquist E.A."/>
            <person name="Lipzen A.M."/>
            <person name="Meier-Kolthoff J.P."/>
            <person name="Ohm R.A."/>
            <person name="Otillar R.P."/>
            <person name="Pangilinan J.L."/>
            <person name="Peng Y."/>
            <person name="Rokas A."/>
            <person name="Rosa C.A."/>
            <person name="Scheuner C."/>
            <person name="Sibirny A.A."/>
            <person name="Slot J.C."/>
            <person name="Stielow J.B."/>
            <person name="Sun H."/>
            <person name="Kurtzman C.P."/>
            <person name="Blackwell M."/>
            <person name="Grigoriev I.V."/>
            <person name="Jeffries T.W."/>
        </authorList>
    </citation>
    <scope>NUCLEOTIDE SEQUENCE [LARGE SCALE GENOMIC DNA]</scope>
    <source>
        <strain evidence="4">NRRL Y-1626</strain>
    </source>
</reference>
<keyword evidence="4" id="KW-1185">Reference proteome</keyword>
<dbReference type="Proteomes" id="UP000092321">
    <property type="component" value="Unassembled WGS sequence"/>
</dbReference>
<dbReference type="GO" id="GO:0016836">
    <property type="term" value="F:hydro-lyase activity"/>
    <property type="evidence" value="ECO:0007669"/>
    <property type="project" value="UniProtKB-ARBA"/>
</dbReference>
<name>A0A1B7TF24_9ASCO</name>
<dbReference type="InterPro" id="IPR036526">
    <property type="entry name" value="C-N_Hydrolase_sf"/>
</dbReference>
<dbReference type="PROSITE" id="PS50263">
    <property type="entry name" value="CN_HYDROLASE"/>
    <property type="match status" value="1"/>
</dbReference>
<organism evidence="3 4">
    <name type="scientific">Hanseniaspora valbyensis NRRL Y-1626</name>
    <dbReference type="NCBI Taxonomy" id="766949"/>
    <lineage>
        <taxon>Eukaryota</taxon>
        <taxon>Fungi</taxon>
        <taxon>Dikarya</taxon>
        <taxon>Ascomycota</taxon>
        <taxon>Saccharomycotina</taxon>
        <taxon>Saccharomycetes</taxon>
        <taxon>Saccharomycodales</taxon>
        <taxon>Saccharomycodaceae</taxon>
        <taxon>Hanseniaspora</taxon>
    </lineage>
</organism>
<evidence type="ECO:0000259" key="2">
    <source>
        <dbReference type="PROSITE" id="PS50263"/>
    </source>
</evidence>
<dbReference type="PROSITE" id="PS00921">
    <property type="entry name" value="NITRIL_CHT_2"/>
    <property type="match status" value="1"/>
</dbReference>
<dbReference type="EMBL" id="LXPE01000009">
    <property type="protein sequence ID" value="OBA27346.1"/>
    <property type="molecule type" value="Genomic_DNA"/>
</dbReference>
<dbReference type="SUPFAM" id="SSF56317">
    <property type="entry name" value="Carbon-nitrogen hydrolase"/>
    <property type="match status" value="1"/>
</dbReference>
<evidence type="ECO:0000256" key="1">
    <source>
        <dbReference type="ARBA" id="ARBA00008129"/>
    </source>
</evidence>
<evidence type="ECO:0000313" key="4">
    <source>
        <dbReference type="Proteomes" id="UP000092321"/>
    </source>
</evidence>
<dbReference type="OrthoDB" id="10250282at2759"/>
<dbReference type="Gene3D" id="3.60.110.10">
    <property type="entry name" value="Carbon-nitrogen hydrolase"/>
    <property type="match status" value="1"/>
</dbReference>
<gene>
    <name evidence="3" type="ORF">HANVADRAFT_52370</name>
</gene>
<evidence type="ECO:0000313" key="3">
    <source>
        <dbReference type="EMBL" id="OBA27346.1"/>
    </source>
</evidence>
<feature type="domain" description="CN hydrolase" evidence="2">
    <location>
        <begin position="4"/>
        <end position="296"/>
    </location>
</feature>
<sequence>MTKLNVAALQLGTCKEGTDATIEKIISYKDEIISKEIKLCVLPEALLGGYPKGKNFGTWLGYRALQGKKDFASYYKDTVLVSSSNPQINKLENLAKETGCQFVIGCIEKTEENSSLYCTMIFIDSAKGLVGKHRKVMPTGTERLIWAQGDGSTLSTMSFPNGEDTVKIGGAICWENLCPLLRFAMYSKNLNIWCAPTVDQREIWRSVMKTIAYEGRLFVISSCQFVPSATEMGYGADHPDPELAAQGKKILPEWDGEYSDDMPCINGGSVIVNPYGDIIAGPLLGEEGLVSAEVDLDLILESRYDFDPTGHYNRSDIFKLTVNEN</sequence>
<proteinExistence type="inferred from homology"/>
<dbReference type="InterPro" id="IPR000132">
    <property type="entry name" value="Nitrilase/CN_hydratase_CS"/>
</dbReference>
<comment type="similarity">
    <text evidence="1">Belongs to the carbon-nitrogen hydrolase superfamily. Nitrilase family.</text>
</comment>
<dbReference type="GO" id="GO:0000257">
    <property type="term" value="F:nitrilase activity"/>
    <property type="evidence" value="ECO:0007669"/>
    <property type="project" value="UniProtKB-ARBA"/>
</dbReference>
<dbReference type="CDD" id="cd07564">
    <property type="entry name" value="nitrilases_CHs"/>
    <property type="match status" value="1"/>
</dbReference>
<dbReference type="Pfam" id="PF00795">
    <property type="entry name" value="CN_hydrolase"/>
    <property type="match status" value="1"/>
</dbReference>
<accession>A0A1B7TF24</accession>
<dbReference type="InterPro" id="IPR044149">
    <property type="entry name" value="Nitrilases_CHs"/>
</dbReference>
<protein>
    <submittedName>
        <fullName evidence="3">Nitrilase</fullName>
    </submittedName>
</protein>
<dbReference type="AlphaFoldDB" id="A0A1B7TF24"/>